<proteinExistence type="predicted"/>
<feature type="region of interest" description="Disordered" evidence="8">
    <location>
        <begin position="160"/>
        <end position="181"/>
    </location>
</feature>
<dbReference type="GO" id="GO:0001580">
    <property type="term" value="P:detection of chemical stimulus involved in sensory perception of bitter taste"/>
    <property type="evidence" value="ECO:0000318"/>
    <property type="project" value="GO_Central"/>
</dbReference>
<evidence type="ECO:0000259" key="10">
    <source>
        <dbReference type="SMART" id="SM01328"/>
    </source>
</evidence>
<keyword evidence="3" id="KW-0479">Metal-binding</keyword>
<evidence type="ECO:0000256" key="3">
    <source>
        <dbReference type="ARBA" id="ARBA00022723"/>
    </source>
</evidence>
<keyword evidence="4" id="KW-0863">Zinc-finger</keyword>
<keyword evidence="2 9" id="KW-0812">Transmembrane</keyword>
<keyword evidence="7 9" id="KW-0472">Membrane</keyword>
<dbReference type="GO" id="GO:0031849">
    <property type="term" value="F:olfactory receptor binding"/>
    <property type="evidence" value="ECO:0000318"/>
    <property type="project" value="GO_Central"/>
</dbReference>
<evidence type="ECO:0000256" key="6">
    <source>
        <dbReference type="ARBA" id="ARBA00022989"/>
    </source>
</evidence>
<dbReference type="OrthoDB" id="8121437at2759"/>
<dbReference type="GO" id="GO:0006612">
    <property type="term" value="P:protein targeting to membrane"/>
    <property type="evidence" value="ECO:0000318"/>
    <property type="project" value="GO_Central"/>
</dbReference>
<evidence type="ECO:0000256" key="5">
    <source>
        <dbReference type="ARBA" id="ARBA00022833"/>
    </source>
</evidence>
<dbReference type="KEGG" id="gga:101751236"/>
<keyword evidence="5" id="KW-0862">Zinc</keyword>
<reference evidence="11" key="3">
    <citation type="submission" date="2025-09" db="UniProtKB">
        <authorList>
            <consortium name="Ensembl"/>
        </authorList>
    </citation>
    <scope>IDENTIFICATION</scope>
    <source>
        <strain evidence="11">broiler</strain>
    </source>
</reference>
<dbReference type="Ensembl" id="ENSGALT00010042367.1">
    <property type="protein sequence ID" value="ENSGALP00010024857.1"/>
    <property type="gene ID" value="ENSGALG00010017527.1"/>
</dbReference>
<accession>A0A8V0YUW2</accession>
<evidence type="ECO:0000256" key="1">
    <source>
        <dbReference type="ARBA" id="ARBA00004167"/>
    </source>
</evidence>
<evidence type="ECO:0000256" key="8">
    <source>
        <dbReference type="SAM" id="MobiDB-lite"/>
    </source>
</evidence>
<dbReference type="CTD" id="344892"/>
<dbReference type="Pfam" id="PF13695">
    <property type="entry name" value="Zn_ribbon_3CxxC"/>
    <property type="match status" value="1"/>
</dbReference>
<dbReference type="GO" id="GO:0008270">
    <property type="term" value="F:zinc ion binding"/>
    <property type="evidence" value="ECO:0007669"/>
    <property type="project" value="UniProtKB-KW"/>
</dbReference>
<reference evidence="11" key="1">
    <citation type="submission" date="2020-11" db="EMBL/GenBank/DDBJ databases">
        <title>Gallus gallus (Chicken) genome, bGalGal1, GRCg7b, maternal haplotype autosomes + Z &amp; W.</title>
        <authorList>
            <person name="Warren W."/>
            <person name="Formenti G."/>
            <person name="Fedrigo O."/>
            <person name="Haase B."/>
            <person name="Mountcastle J."/>
            <person name="Balacco J."/>
            <person name="Tracey A."/>
            <person name="Schneider V."/>
            <person name="Okimoto R."/>
            <person name="Cheng H."/>
            <person name="Hawken R."/>
            <person name="Howe K."/>
            <person name="Jarvis E.D."/>
        </authorList>
    </citation>
    <scope>NUCLEOTIDE SEQUENCE [LARGE SCALE GENOMIC DNA]</scope>
    <source>
        <strain evidence="11">Broiler</strain>
    </source>
</reference>
<dbReference type="PANTHER" id="PTHR14402">
    <property type="entry name" value="RECEPTOR TRANSPORTING PROTEIN"/>
    <property type="match status" value="1"/>
</dbReference>
<dbReference type="GO" id="GO:0016020">
    <property type="term" value="C:membrane"/>
    <property type="evidence" value="ECO:0007669"/>
    <property type="project" value="UniProtKB-SubCell"/>
</dbReference>
<evidence type="ECO:0000313" key="11">
    <source>
        <dbReference type="Ensembl" id="ENSGALP00010024857.1"/>
    </source>
</evidence>
<name>A0A8V0YUW2_CHICK</name>
<keyword evidence="12" id="KW-1185">Reference proteome</keyword>
<reference evidence="11" key="2">
    <citation type="submission" date="2025-08" db="UniProtKB">
        <authorList>
            <consortium name="Ensembl"/>
        </authorList>
    </citation>
    <scope>IDENTIFICATION</scope>
    <source>
        <strain evidence="11">broiler</strain>
    </source>
</reference>
<evidence type="ECO:0000256" key="4">
    <source>
        <dbReference type="ARBA" id="ARBA00022771"/>
    </source>
</evidence>
<dbReference type="RefSeq" id="XP_004943393.2">
    <property type="nucleotide sequence ID" value="XM_004943336.5"/>
</dbReference>
<evidence type="ECO:0000256" key="9">
    <source>
        <dbReference type="SAM" id="Phobius"/>
    </source>
</evidence>
<dbReference type="GO" id="GO:0051205">
    <property type="term" value="P:protein insertion into membrane"/>
    <property type="evidence" value="ECO:0000318"/>
    <property type="project" value="GO_Central"/>
</dbReference>
<dbReference type="InterPro" id="IPR026096">
    <property type="entry name" value="R-trans_p"/>
</dbReference>
<dbReference type="RefSeq" id="XP_040534564.1">
    <property type="nucleotide sequence ID" value="XM_040678630.2"/>
</dbReference>
<feature type="domain" description="3CxxC-type" evidence="10">
    <location>
        <begin position="45"/>
        <end position="152"/>
    </location>
</feature>
<evidence type="ECO:0000313" key="12">
    <source>
        <dbReference type="Proteomes" id="UP000000539"/>
    </source>
</evidence>
<feature type="transmembrane region" description="Helical" evidence="9">
    <location>
        <begin position="278"/>
        <end position="298"/>
    </location>
</feature>
<comment type="subcellular location">
    <subcellularLocation>
        <location evidence="1">Membrane</location>
        <topology evidence="1">Single-pass membrane protein</topology>
    </subcellularLocation>
</comment>
<dbReference type="Proteomes" id="UP000000539">
    <property type="component" value="Chromosome 9"/>
</dbReference>
<dbReference type="InterPro" id="IPR027377">
    <property type="entry name" value="ZAR1/RTP1-5-like_Znf-3CxxC"/>
</dbReference>
<dbReference type="SMR" id="A0A8V0YUW2"/>
<protein>
    <submittedName>
        <fullName evidence="11">Receptor transporter protein 2</fullName>
    </submittedName>
</protein>
<dbReference type="PANTHER" id="PTHR14402:SF8">
    <property type="entry name" value="RECEPTOR-TRANSPORTING PROTEIN 4"/>
    <property type="match status" value="1"/>
</dbReference>
<dbReference type="SMART" id="SM01328">
    <property type="entry name" value="zf-3CxxC"/>
    <property type="match status" value="1"/>
</dbReference>
<dbReference type="GeneTree" id="ENSGT00940000164175"/>
<dbReference type="GeneID" id="101751236"/>
<keyword evidence="6 9" id="KW-1133">Transmembrane helix</keyword>
<gene>
    <name evidence="11" type="primary">RTP2</name>
</gene>
<evidence type="ECO:0000256" key="2">
    <source>
        <dbReference type="ARBA" id="ARBA00022692"/>
    </source>
</evidence>
<organism evidence="11 12">
    <name type="scientific">Gallus gallus</name>
    <name type="common">Chicken</name>
    <dbReference type="NCBI Taxonomy" id="9031"/>
    <lineage>
        <taxon>Eukaryota</taxon>
        <taxon>Metazoa</taxon>
        <taxon>Chordata</taxon>
        <taxon>Craniata</taxon>
        <taxon>Vertebrata</taxon>
        <taxon>Euteleostomi</taxon>
        <taxon>Archelosauria</taxon>
        <taxon>Archosauria</taxon>
        <taxon>Dinosauria</taxon>
        <taxon>Saurischia</taxon>
        <taxon>Theropoda</taxon>
        <taxon>Coelurosauria</taxon>
        <taxon>Aves</taxon>
        <taxon>Neognathae</taxon>
        <taxon>Galloanserae</taxon>
        <taxon>Galliformes</taxon>
        <taxon>Phasianidae</taxon>
        <taxon>Phasianinae</taxon>
        <taxon>Gallus</taxon>
    </lineage>
</organism>
<sequence>MTTWQRIFAEKAARMKLMDPWVFEEDNSLQVHSLEPGWKEFLQNHVAGRFQCSQCLYRWSSAKVHILFHMCYGMVRMRIFRQACRQCHDPQLEEPIFSLENIERLLHNLVLKILEDFYNVPMQSADLLEVVVDGCHASGPHDRTRCEGCRLGVCSKSRAPVEPSAGKTKGGVNKAQKTKMDVDKAQKTKRDVDGAWNIKIDVDNAWKTQTDVYKAQKTKRDVDKAWKTKRDVDKAWKTKVGVHKAWKPREDMEKAVLITRSPEQVVGGGFPWKRCCCLGLSILCVLAVLIFALLYSLLK</sequence>
<dbReference type="AlphaFoldDB" id="A0A8V0YUW2"/>
<evidence type="ECO:0000256" key="7">
    <source>
        <dbReference type="ARBA" id="ARBA00023136"/>
    </source>
</evidence>